<protein>
    <recommendedName>
        <fullName evidence="1">Aminoglycoside phosphotransferase domain-containing protein</fullName>
    </recommendedName>
</protein>
<dbReference type="InterPro" id="IPR011009">
    <property type="entry name" value="Kinase-like_dom_sf"/>
</dbReference>
<dbReference type="AlphaFoldDB" id="A0A365N0X5"/>
<reference evidence="2 3" key="1">
    <citation type="submission" date="2017-12" db="EMBL/GenBank/DDBJ databases">
        <title>Genome sequence of the mycotoxigenic crop pathogen Fusarium proliferatum, strain ITEM 2341 from Date Palm.</title>
        <authorList>
            <person name="Almiman B.F."/>
            <person name="Shittu T.A."/>
            <person name="Muthumeenakshi S."/>
            <person name="Baroncelli R."/>
            <person name="Sreenivasaprasada S."/>
        </authorList>
    </citation>
    <scope>NUCLEOTIDE SEQUENCE [LARGE SCALE GENOMIC DNA]</scope>
    <source>
        <strain evidence="2 3">ITEM 2341</strain>
    </source>
</reference>
<sequence length="277" mass="32482">MQDKRIAIAHKVVIPWLTLLIYKIMSNQCVKRLRNNSSHVIFFSKFCIKSTDCTTLAEAQAIQFVSNVTSIPVPRVYCAFEHKSRVYILMERIQGQSLWNGWCQRQPESRARILDQLRSMIAELRSLQPENSMEISNVAGGPIYDQRLPKKSIWGPFRTIGEFHRELRNGIKPEDILHEGTPTDLRRLISFHERDWGRPVFTHGDLSSMNILVRGDDVVGIVDWETAAWMPPYWEYTSAWNVNPQNQFWQEEVHRFLTPLPFEVEMEAIRRKYFGDF</sequence>
<dbReference type="PANTHER" id="PTHR21310">
    <property type="entry name" value="AMINOGLYCOSIDE PHOSPHOTRANSFERASE-RELATED-RELATED"/>
    <property type="match status" value="1"/>
</dbReference>
<dbReference type="PANTHER" id="PTHR21310:SF55">
    <property type="entry name" value="AMINOGLYCOSIDE PHOSPHOTRANSFERASE DOMAIN-CONTAINING PROTEIN"/>
    <property type="match status" value="1"/>
</dbReference>
<dbReference type="InterPro" id="IPR002575">
    <property type="entry name" value="Aminoglycoside_PTrfase"/>
</dbReference>
<feature type="domain" description="Aminoglycoside phosphotransferase" evidence="1">
    <location>
        <begin position="56"/>
        <end position="244"/>
    </location>
</feature>
<dbReference type="CDD" id="cd05120">
    <property type="entry name" value="APH_ChoK_like"/>
    <property type="match status" value="1"/>
</dbReference>
<proteinExistence type="predicted"/>
<dbReference type="EMBL" id="PKMI01000028">
    <property type="protein sequence ID" value="RBA14430.1"/>
    <property type="molecule type" value="Genomic_DNA"/>
</dbReference>
<name>A0A365N0X5_GIBIN</name>
<dbReference type="Proteomes" id="UP000251714">
    <property type="component" value="Unassembled WGS sequence"/>
</dbReference>
<evidence type="ECO:0000313" key="2">
    <source>
        <dbReference type="EMBL" id="RBA14430.1"/>
    </source>
</evidence>
<comment type="caution">
    <text evidence="2">The sequence shown here is derived from an EMBL/GenBank/DDBJ whole genome shotgun (WGS) entry which is preliminary data.</text>
</comment>
<gene>
    <name evidence="2" type="ORF">FPRO05_03222</name>
</gene>
<dbReference type="SUPFAM" id="SSF56112">
    <property type="entry name" value="Protein kinase-like (PK-like)"/>
    <property type="match status" value="1"/>
</dbReference>
<dbReference type="InterPro" id="IPR051678">
    <property type="entry name" value="AGP_Transferase"/>
</dbReference>
<evidence type="ECO:0000259" key="1">
    <source>
        <dbReference type="Pfam" id="PF01636"/>
    </source>
</evidence>
<organism evidence="2 3">
    <name type="scientific">Gibberella intermedia</name>
    <name type="common">Bulb rot disease fungus</name>
    <name type="synonym">Fusarium proliferatum</name>
    <dbReference type="NCBI Taxonomy" id="948311"/>
    <lineage>
        <taxon>Eukaryota</taxon>
        <taxon>Fungi</taxon>
        <taxon>Dikarya</taxon>
        <taxon>Ascomycota</taxon>
        <taxon>Pezizomycotina</taxon>
        <taxon>Sordariomycetes</taxon>
        <taxon>Hypocreomycetidae</taxon>
        <taxon>Hypocreales</taxon>
        <taxon>Nectriaceae</taxon>
        <taxon>Fusarium</taxon>
        <taxon>Fusarium fujikuroi species complex</taxon>
    </lineage>
</organism>
<dbReference type="Pfam" id="PF01636">
    <property type="entry name" value="APH"/>
    <property type="match status" value="1"/>
</dbReference>
<evidence type="ECO:0000313" key="3">
    <source>
        <dbReference type="Proteomes" id="UP000251714"/>
    </source>
</evidence>
<dbReference type="Gene3D" id="3.90.1200.10">
    <property type="match status" value="1"/>
</dbReference>
<accession>A0A365N0X5</accession>